<dbReference type="NCBIfam" id="TIGR00422">
    <property type="entry name" value="valS"/>
    <property type="match status" value="1"/>
</dbReference>
<keyword evidence="6 10" id="KW-0067">ATP-binding</keyword>
<evidence type="ECO:0000256" key="2">
    <source>
        <dbReference type="ARBA" id="ARBA00011245"/>
    </source>
</evidence>
<evidence type="ECO:0000256" key="9">
    <source>
        <dbReference type="ARBA" id="ARBA00047552"/>
    </source>
</evidence>
<dbReference type="Gene3D" id="1.10.287.380">
    <property type="entry name" value="Valyl-tRNA synthetase, C-terminal domain"/>
    <property type="match status" value="1"/>
</dbReference>
<dbReference type="PANTHER" id="PTHR11946:SF93">
    <property type="entry name" value="VALINE--TRNA LIGASE, CHLOROPLASTIC_MITOCHONDRIAL 2"/>
    <property type="match status" value="1"/>
</dbReference>
<dbReference type="InterPro" id="IPR009008">
    <property type="entry name" value="Val/Leu/Ile-tRNA-synth_edit"/>
</dbReference>
<dbReference type="InterPro" id="IPR014729">
    <property type="entry name" value="Rossmann-like_a/b/a_fold"/>
</dbReference>
<proteinExistence type="inferred from homology"/>
<keyword evidence="10" id="KW-0175">Coiled coil</keyword>
<comment type="catalytic activity">
    <reaction evidence="9 10">
        <text>tRNA(Val) + L-valine + ATP = L-valyl-tRNA(Val) + AMP + diphosphate</text>
        <dbReference type="Rhea" id="RHEA:10704"/>
        <dbReference type="Rhea" id="RHEA-COMP:9672"/>
        <dbReference type="Rhea" id="RHEA-COMP:9708"/>
        <dbReference type="ChEBI" id="CHEBI:30616"/>
        <dbReference type="ChEBI" id="CHEBI:33019"/>
        <dbReference type="ChEBI" id="CHEBI:57762"/>
        <dbReference type="ChEBI" id="CHEBI:78442"/>
        <dbReference type="ChEBI" id="CHEBI:78537"/>
        <dbReference type="ChEBI" id="CHEBI:456215"/>
        <dbReference type="EC" id="6.1.1.9"/>
    </reaction>
</comment>
<comment type="domain">
    <text evidence="10">The C-terminal coiled-coil domain is crucial for aminoacylation activity.</text>
</comment>
<feature type="short sequence motif" description="'KMSKS' region" evidence="10">
    <location>
        <begin position="520"/>
        <end position="524"/>
    </location>
</feature>
<dbReference type="CDD" id="cd00817">
    <property type="entry name" value="ValRS_core"/>
    <property type="match status" value="1"/>
</dbReference>
<dbReference type="PATRIC" id="fig|1635277.3.peg.1186"/>
<dbReference type="GO" id="GO:0005524">
    <property type="term" value="F:ATP binding"/>
    <property type="evidence" value="ECO:0007669"/>
    <property type="project" value="UniProtKB-UniRule"/>
</dbReference>
<reference evidence="15" key="1">
    <citation type="journal article" date="2015" name="MBio">
        <title>Genome-Resolved Metagenomic Analysis Reveals Roles for Candidate Phyla and Other Microbial Community Members in Biogeochemical Transformations in Oil Reservoirs.</title>
        <authorList>
            <person name="Hu P."/>
            <person name="Tom L."/>
            <person name="Singh A."/>
            <person name="Thomas B.C."/>
            <person name="Baker B.J."/>
            <person name="Piceno Y.M."/>
            <person name="Andersen G.L."/>
            <person name="Banfield J.F."/>
        </authorList>
    </citation>
    <scope>NUCLEOTIDE SEQUENCE [LARGE SCALE GENOMIC DNA]</scope>
</reference>
<dbReference type="EC" id="6.1.1.9" evidence="10"/>
<dbReference type="GO" id="GO:0002161">
    <property type="term" value="F:aminoacyl-tRNA deacylase activity"/>
    <property type="evidence" value="ECO:0007669"/>
    <property type="project" value="InterPro"/>
</dbReference>
<comment type="domain">
    <text evidence="10">ValRS has two distinct active sites: one for aminoacylation and one for editing. The misactivated threonine is translocated from the active site to the editing site.</text>
</comment>
<dbReference type="SUPFAM" id="SSF52374">
    <property type="entry name" value="Nucleotidylyl transferase"/>
    <property type="match status" value="1"/>
</dbReference>
<dbReference type="FunFam" id="3.40.50.620:FF:000032">
    <property type="entry name" value="Valine--tRNA ligase"/>
    <property type="match status" value="1"/>
</dbReference>
<evidence type="ECO:0000256" key="7">
    <source>
        <dbReference type="ARBA" id="ARBA00022917"/>
    </source>
</evidence>
<evidence type="ECO:0000256" key="10">
    <source>
        <dbReference type="HAMAP-Rule" id="MF_02004"/>
    </source>
</evidence>
<dbReference type="GO" id="GO:0005829">
    <property type="term" value="C:cytosol"/>
    <property type="evidence" value="ECO:0007669"/>
    <property type="project" value="TreeGrafter"/>
</dbReference>
<dbReference type="InterPro" id="IPR009080">
    <property type="entry name" value="tRNAsynth_Ia_anticodon-bd"/>
</dbReference>
<comment type="subunit">
    <text evidence="2 10">Monomer.</text>
</comment>
<feature type="domain" description="Valyl-tRNA synthetase tRNA-binding arm" evidence="13">
    <location>
        <begin position="786"/>
        <end position="851"/>
    </location>
</feature>
<dbReference type="InterPro" id="IPR002300">
    <property type="entry name" value="aa-tRNA-synth_Ia"/>
</dbReference>
<keyword evidence="7 10" id="KW-0648">Protein biosynthesis</keyword>
<dbReference type="Pfam" id="PF10458">
    <property type="entry name" value="Val_tRNA-synt_C"/>
    <property type="match status" value="1"/>
</dbReference>
<comment type="function">
    <text evidence="10">Catalyzes the attachment of valine to tRNA(Val). As ValRS can inadvertently accommodate and process structurally similar amino acids such as threonine, to avoid such errors, it has a 'posttransfer' editing activity that hydrolyzes mischarged Thr-tRNA(Val) in a tRNA-dependent manner.</text>
</comment>
<dbReference type="PRINTS" id="PR00986">
    <property type="entry name" value="TRNASYNTHVAL"/>
</dbReference>
<dbReference type="InterPro" id="IPR037118">
    <property type="entry name" value="Val-tRNA_synth_C_sf"/>
</dbReference>
<keyword evidence="4 10" id="KW-0436">Ligase</keyword>
<gene>
    <name evidence="10" type="primary">valS</name>
    <name evidence="14" type="ORF">XE03_0498</name>
</gene>
<feature type="domain" description="Methionyl/Valyl/Leucyl/Isoleucyl-tRNA synthetase anticodon-binding" evidence="12">
    <location>
        <begin position="600"/>
        <end position="728"/>
    </location>
</feature>
<dbReference type="InterPro" id="IPR013155">
    <property type="entry name" value="M/V/L/I-tRNA-synth_anticd-bd"/>
</dbReference>
<dbReference type="CDD" id="cd07962">
    <property type="entry name" value="Anticodon_Ia_Val"/>
    <property type="match status" value="1"/>
</dbReference>
<evidence type="ECO:0000256" key="3">
    <source>
        <dbReference type="ARBA" id="ARBA00022490"/>
    </source>
</evidence>
<dbReference type="Pfam" id="PF00133">
    <property type="entry name" value="tRNA-synt_1"/>
    <property type="match status" value="1"/>
</dbReference>
<evidence type="ECO:0000313" key="14">
    <source>
        <dbReference type="EMBL" id="KUK87607.1"/>
    </source>
</evidence>
<dbReference type="EMBL" id="LGGX01000003">
    <property type="protein sequence ID" value="KUK87607.1"/>
    <property type="molecule type" value="Genomic_DNA"/>
</dbReference>
<dbReference type="SUPFAM" id="SSF50677">
    <property type="entry name" value="ValRS/IleRS/LeuRS editing domain"/>
    <property type="match status" value="1"/>
</dbReference>
<dbReference type="NCBIfam" id="NF004349">
    <property type="entry name" value="PRK05729.1"/>
    <property type="match status" value="1"/>
</dbReference>
<feature type="binding site" evidence="10">
    <location>
        <position position="523"/>
    </location>
    <ligand>
        <name>ATP</name>
        <dbReference type="ChEBI" id="CHEBI:30616"/>
    </ligand>
</feature>
<dbReference type="InterPro" id="IPR033705">
    <property type="entry name" value="Anticodon_Ia_Val"/>
</dbReference>
<feature type="domain" description="Aminoacyl-tRNA synthetase class Ia" evidence="11">
    <location>
        <begin position="19"/>
        <end position="559"/>
    </location>
</feature>
<dbReference type="InterPro" id="IPR001412">
    <property type="entry name" value="aa-tRNA-synth_I_CS"/>
</dbReference>
<feature type="coiled-coil region" evidence="10">
    <location>
        <begin position="791"/>
        <end position="846"/>
    </location>
</feature>
<evidence type="ECO:0000256" key="1">
    <source>
        <dbReference type="ARBA" id="ARBA00004496"/>
    </source>
</evidence>
<dbReference type="AlphaFoldDB" id="A0A117M6W0"/>
<name>A0A117M6W0_UNCT6</name>
<dbReference type="InterPro" id="IPR010978">
    <property type="entry name" value="tRNA-bd_arm"/>
</dbReference>
<dbReference type="Proteomes" id="UP000053467">
    <property type="component" value="Unassembled WGS sequence"/>
</dbReference>
<organism evidence="14 15">
    <name type="scientific">candidate division TA06 bacterium 34_109</name>
    <dbReference type="NCBI Taxonomy" id="1635277"/>
    <lineage>
        <taxon>Bacteria</taxon>
        <taxon>Bacteria division TA06</taxon>
    </lineage>
</organism>
<evidence type="ECO:0000259" key="13">
    <source>
        <dbReference type="Pfam" id="PF10458"/>
    </source>
</evidence>
<comment type="caution">
    <text evidence="10">Lacks conserved residue(s) required for the propagation of feature annotation.</text>
</comment>
<dbReference type="HAMAP" id="MF_02004">
    <property type="entry name" value="Val_tRNA_synth_type1"/>
    <property type="match status" value="1"/>
</dbReference>
<comment type="subcellular location">
    <subcellularLocation>
        <location evidence="1 10">Cytoplasm</location>
    </subcellularLocation>
</comment>
<protein>
    <recommendedName>
        <fullName evidence="10">Valine--tRNA ligase</fullName>
        <ecNumber evidence="10">6.1.1.9</ecNumber>
    </recommendedName>
    <alternativeName>
        <fullName evidence="10">Valyl-tRNA synthetase</fullName>
        <shortName evidence="10">ValRS</shortName>
    </alternativeName>
</protein>
<evidence type="ECO:0000259" key="12">
    <source>
        <dbReference type="Pfam" id="PF08264"/>
    </source>
</evidence>
<dbReference type="Gene3D" id="1.10.730.10">
    <property type="entry name" value="Isoleucyl-tRNA Synthetase, Domain 1"/>
    <property type="match status" value="1"/>
</dbReference>
<keyword evidence="8 10" id="KW-0030">Aminoacyl-tRNA synthetase</keyword>
<evidence type="ECO:0000256" key="8">
    <source>
        <dbReference type="ARBA" id="ARBA00023146"/>
    </source>
</evidence>
<dbReference type="PANTHER" id="PTHR11946">
    <property type="entry name" value="VALYL-TRNA SYNTHETASES"/>
    <property type="match status" value="1"/>
</dbReference>
<dbReference type="Gene3D" id="3.40.50.620">
    <property type="entry name" value="HUPs"/>
    <property type="match status" value="2"/>
</dbReference>
<evidence type="ECO:0000256" key="5">
    <source>
        <dbReference type="ARBA" id="ARBA00022741"/>
    </source>
</evidence>
<dbReference type="PROSITE" id="PS00178">
    <property type="entry name" value="AA_TRNA_LIGASE_I"/>
    <property type="match status" value="1"/>
</dbReference>
<evidence type="ECO:0000259" key="11">
    <source>
        <dbReference type="Pfam" id="PF00133"/>
    </source>
</evidence>
<sequence length="851" mass="99900">MEKVYDFKRCEEKWNSIYNERKPFKVKIDPSKKPYTIVIPPPNVTDILHLGHAFNNTIQDILIRYHRNKGYNALWVPGTDHAGIATQVVVERNLKKEGKRKEDLGRENFEKEVWNWATEHKNIILNQLKALGATCDWDRTKFTLDEDMSRTVSYVFKKLYEKGYIYKGNYIVNWCPRCHTALSDEEVDYKPRKGKLYYIRYPFKNRDGYIVVATTRPETMLGDTAVAVNPSDETKSELLGESVIVPLINREVKIIGDDFVDINFGTGFVKVTPAHDPNDFVMGEKHSLEKIIVLDTKGFINENGGKYKGLDRYKAREEILEDLKSLDLLDKIEDYENSVGECYRCKTVVEPYLSEQWFVKMDELSKPALKASLEKELKFFPQRWQGVYNHWLSNIKPWCISRQLWWGHRIPVYYCDGCKKEIVSVDKIEVCPECGGKVHQDENVLDTWFSSWLWPFATLGWIDGKEDFKYFYPTKVIVSASEILFFWIARMIMAGIEFTGQLPFKDIYIHGTIRDSRGIKMSKSLGNGIDPLIIINKFGADALRFTLVFLSGQGTDPKISEKSFELGRNFANKIWNATRLVLGQNENETFVEKNEKDDFDRWILHLLSKFEKDFQNSLENYRLSEGAEALYNFFWKEFCDWYLEIKKVKRKENGNSLFVLKRFLRYLNPYMPYISEEINSLLGSEKMIHEEEYKPFEYFDEKSFENVEMLKSLIVSIRNIVSETGVKNIFVRYDGKDFEFLNDNIELVKKLSKVDTIEFKKEIPESVVAKPFEMGIVYINSKDICDIDSFVKKLEKERDELEKEIIKNRKLLENENFLKKAENEVINETKRKIEEFKVKLNRVRDILKGIK</sequence>
<dbReference type="Gene3D" id="3.90.740.10">
    <property type="entry name" value="Valyl/Leucyl/Isoleucyl-tRNA synthetase, editing domain"/>
    <property type="match status" value="2"/>
</dbReference>
<dbReference type="InterPro" id="IPR019499">
    <property type="entry name" value="Val-tRNA_synth_tRNA-bd"/>
</dbReference>
<evidence type="ECO:0000313" key="15">
    <source>
        <dbReference type="Proteomes" id="UP000053467"/>
    </source>
</evidence>
<dbReference type="SUPFAM" id="SSF46589">
    <property type="entry name" value="tRNA-binding arm"/>
    <property type="match status" value="1"/>
</dbReference>
<dbReference type="Pfam" id="PF08264">
    <property type="entry name" value="Anticodon_1"/>
    <property type="match status" value="1"/>
</dbReference>
<keyword evidence="5 10" id="KW-0547">Nucleotide-binding</keyword>
<evidence type="ECO:0000256" key="6">
    <source>
        <dbReference type="ARBA" id="ARBA00022840"/>
    </source>
</evidence>
<dbReference type="GO" id="GO:0006438">
    <property type="term" value="P:valyl-tRNA aminoacylation"/>
    <property type="evidence" value="ECO:0007669"/>
    <property type="project" value="UniProtKB-UniRule"/>
</dbReference>
<evidence type="ECO:0000256" key="4">
    <source>
        <dbReference type="ARBA" id="ARBA00022598"/>
    </source>
</evidence>
<keyword evidence="3 10" id="KW-0963">Cytoplasm</keyword>
<dbReference type="InterPro" id="IPR002303">
    <property type="entry name" value="Valyl-tRNA_ligase"/>
</dbReference>
<dbReference type="SUPFAM" id="SSF47323">
    <property type="entry name" value="Anticodon-binding domain of a subclass of class I aminoacyl-tRNA synthetases"/>
    <property type="match status" value="1"/>
</dbReference>
<dbReference type="GO" id="GO:0004832">
    <property type="term" value="F:valine-tRNA ligase activity"/>
    <property type="evidence" value="ECO:0007669"/>
    <property type="project" value="UniProtKB-UniRule"/>
</dbReference>
<accession>A0A117M6W0</accession>
<comment type="similarity">
    <text evidence="10">Belongs to the class-I aminoacyl-tRNA synthetase family. ValS type 1 subfamily.</text>
</comment>
<comment type="caution">
    <text evidence="14">The sequence shown here is derived from an EMBL/GenBank/DDBJ whole genome shotgun (WGS) entry which is preliminary data.</text>
</comment>